<dbReference type="CDD" id="cd13896">
    <property type="entry name" value="CuRO_3_CopA"/>
    <property type="match status" value="1"/>
</dbReference>
<evidence type="ECO:0000259" key="5">
    <source>
        <dbReference type="Pfam" id="PF07731"/>
    </source>
</evidence>
<evidence type="ECO:0000259" key="6">
    <source>
        <dbReference type="Pfam" id="PF07732"/>
    </source>
</evidence>
<dbReference type="InterPro" id="IPR008972">
    <property type="entry name" value="Cupredoxin"/>
</dbReference>
<accession>A0A060QKW1</accession>
<dbReference type="InterPro" id="IPR006311">
    <property type="entry name" value="TAT_signal"/>
</dbReference>
<feature type="domain" description="Plastocyanin-like" evidence="6">
    <location>
        <begin position="66"/>
        <end position="172"/>
    </location>
</feature>
<organism evidence="7 8">
    <name type="scientific">Asaia bogorensis</name>
    <dbReference type="NCBI Taxonomy" id="91915"/>
    <lineage>
        <taxon>Bacteria</taxon>
        <taxon>Pseudomonadati</taxon>
        <taxon>Pseudomonadota</taxon>
        <taxon>Alphaproteobacteria</taxon>
        <taxon>Acetobacterales</taxon>
        <taxon>Acetobacteraceae</taxon>
        <taxon>Asaia</taxon>
    </lineage>
</organism>
<dbReference type="InterPro" id="IPR006376">
    <property type="entry name" value="Cu-R_CopA"/>
</dbReference>
<dbReference type="InterPro" id="IPR034282">
    <property type="entry name" value="CuRO_2_CopA"/>
</dbReference>
<dbReference type="CDD" id="cd13874">
    <property type="entry name" value="CuRO_2_CopA"/>
    <property type="match status" value="1"/>
</dbReference>
<dbReference type="InterPro" id="IPR011707">
    <property type="entry name" value="Cu-oxidase-like_N"/>
</dbReference>
<dbReference type="SUPFAM" id="SSF49503">
    <property type="entry name" value="Cupredoxins"/>
    <property type="match status" value="3"/>
</dbReference>
<dbReference type="InterPro" id="IPR011706">
    <property type="entry name" value="Cu-oxidase_C"/>
</dbReference>
<reference evidence="7 8" key="2">
    <citation type="journal article" date="2014" name="PLoS ONE">
        <title>Evolution of mitochondria reconstructed from the energy metabolism of living bacteria.</title>
        <authorList>
            <person name="Degli Esposti M."/>
            <person name="Chouaia B."/>
            <person name="Comandatore F."/>
            <person name="Crotti E."/>
            <person name="Sassera D."/>
            <person name="Lievens P.M."/>
            <person name="Daffonchio D."/>
            <person name="Bandi C."/>
        </authorList>
    </citation>
    <scope>NUCLEOTIDE SEQUENCE [LARGE SCALE GENOMIC DNA]</scope>
    <source>
        <strain evidence="7 8">SF2.1</strain>
    </source>
</reference>
<evidence type="ECO:0000259" key="4">
    <source>
        <dbReference type="Pfam" id="PF00394"/>
    </source>
</evidence>
<dbReference type="PROSITE" id="PS00080">
    <property type="entry name" value="MULTICOPPER_OXIDASE2"/>
    <property type="match status" value="1"/>
</dbReference>
<evidence type="ECO:0000256" key="2">
    <source>
        <dbReference type="ARBA" id="ARBA00023002"/>
    </source>
</evidence>
<protein>
    <submittedName>
        <fullName evidence="7">Multicopper oxidase</fullName>
    </submittedName>
</protein>
<evidence type="ECO:0000256" key="1">
    <source>
        <dbReference type="ARBA" id="ARBA00022723"/>
    </source>
</evidence>
<proteinExistence type="predicted"/>
<dbReference type="Pfam" id="PF07732">
    <property type="entry name" value="Cu-oxidase_3"/>
    <property type="match status" value="1"/>
</dbReference>
<dbReference type="NCBIfam" id="TIGR01480">
    <property type="entry name" value="copper_res_A"/>
    <property type="match status" value="1"/>
</dbReference>
<dbReference type="RefSeq" id="WP_023979777.1">
    <property type="nucleotide sequence ID" value="NZ_CBLX010000012.1"/>
</dbReference>
<dbReference type="Pfam" id="PF00394">
    <property type="entry name" value="Cu-oxidase"/>
    <property type="match status" value="1"/>
</dbReference>
<keyword evidence="1" id="KW-0479">Metal-binding</keyword>
<dbReference type="InterPro" id="IPR034279">
    <property type="entry name" value="CuRO_3_CopA"/>
</dbReference>
<dbReference type="InterPro" id="IPR002355">
    <property type="entry name" value="Cu_oxidase_Cu_BS"/>
</dbReference>
<sequence length="610" mass="66963">MSIRSLAGRSAITRRRFVVGTGLWGAALALPQGSASAYASVYTPASGRPDPLPGTRFDLTIGSVPINITGARMHAVGVNGSTPAPILRWRQDDTVELNVTNRLDEPSSIHWHGLRVPAHMDGVPGLSFGGIAPGDTFTYRFPLHQSGTYWYHSHSGFQEQTGLYGALIIDPRDGYAQHFDRDYVMVLSDWTDVDPEDIVSNLKFQSDYYNFRQRTVGTFFRDAHRQGLGATIRDRLQWGAMNMAPTDILDVSGIIYTYLINGQSPGANWTGLFRPGERIRLRFINASAMTLFDVRVPGLTMTVVQADGNDVEPIPVDEFRIGPAETYDVIVEPTADGPYTVFAQAEDRTGYARGTLATRPGLAGPVPPMDPRPLRTMTDMGMGNMDMKGGMAGMEMGSPPGKPGDAPASGGMDMDHMDMKQANRPGAAAMDMPGTAAAPRHKTELKPGVAVQSVAMMPINRLAEPGDGLENNGRRVLTYADLRATIPGADPRPPSREITLHLTGSMERFIWGFDGKKFSEAEPIRLTLGERVRFVLINDTMMEHPIHLHGLWSELENGQGECRPYKHTITVKPGERLSYLVTADEPGLWAYHCHLLYHMEVGMFRTVVVS</sequence>
<dbReference type="Proteomes" id="UP000027583">
    <property type="component" value="Unassembled WGS sequence"/>
</dbReference>
<dbReference type="Pfam" id="PF07731">
    <property type="entry name" value="Cu-oxidase_2"/>
    <property type="match status" value="1"/>
</dbReference>
<dbReference type="eggNOG" id="COG2132">
    <property type="taxonomic scope" value="Bacteria"/>
</dbReference>
<keyword evidence="3" id="KW-0186">Copper</keyword>
<dbReference type="InterPro" id="IPR001117">
    <property type="entry name" value="Cu-oxidase_2nd"/>
</dbReference>
<evidence type="ECO:0000313" key="8">
    <source>
        <dbReference type="Proteomes" id="UP000027583"/>
    </source>
</evidence>
<name>A0A060QKW1_9PROT</name>
<dbReference type="EMBL" id="CBLX010000012">
    <property type="protein sequence ID" value="CDG39802.1"/>
    <property type="molecule type" value="Genomic_DNA"/>
</dbReference>
<evidence type="ECO:0000313" key="7">
    <source>
        <dbReference type="EMBL" id="CDG39802.1"/>
    </source>
</evidence>
<evidence type="ECO:0000256" key="3">
    <source>
        <dbReference type="ARBA" id="ARBA00023008"/>
    </source>
</evidence>
<dbReference type="AlphaFoldDB" id="A0A060QKW1"/>
<dbReference type="InterPro" id="IPR033138">
    <property type="entry name" value="Cu_oxidase_CS"/>
</dbReference>
<dbReference type="GO" id="GO:0005507">
    <property type="term" value="F:copper ion binding"/>
    <property type="evidence" value="ECO:0007669"/>
    <property type="project" value="InterPro"/>
</dbReference>
<reference evidence="7 8" key="1">
    <citation type="journal article" date="2014" name="Genome Biol. Evol.">
        <title>Acetic acid bacteria genomes reveal functional traits for adaptation to life in insect guts.</title>
        <authorList>
            <person name="Chouaia B."/>
            <person name="Gaiarsa S."/>
            <person name="Crotti E."/>
            <person name="Comandatore F."/>
            <person name="Degli Esposti M."/>
            <person name="Ricci I."/>
            <person name="Alma A."/>
            <person name="Favia G."/>
            <person name="Bandi C."/>
            <person name="Daffonchio D."/>
        </authorList>
    </citation>
    <scope>NUCLEOTIDE SEQUENCE [LARGE SCALE GENOMIC DNA]</scope>
    <source>
        <strain evidence="7 8">SF2.1</strain>
    </source>
</reference>
<dbReference type="PANTHER" id="PTHR11709">
    <property type="entry name" value="MULTI-COPPER OXIDASE"/>
    <property type="match status" value="1"/>
</dbReference>
<dbReference type="Gene3D" id="2.60.40.420">
    <property type="entry name" value="Cupredoxins - blue copper proteins"/>
    <property type="match status" value="3"/>
</dbReference>
<dbReference type="GO" id="GO:0016491">
    <property type="term" value="F:oxidoreductase activity"/>
    <property type="evidence" value="ECO:0007669"/>
    <property type="project" value="UniProtKB-KW"/>
</dbReference>
<dbReference type="InterPro" id="IPR045087">
    <property type="entry name" value="Cu-oxidase_fam"/>
</dbReference>
<comment type="caution">
    <text evidence="7">The sequence shown here is derived from an EMBL/GenBank/DDBJ whole genome shotgun (WGS) entry which is preliminary data.</text>
</comment>
<dbReference type="PROSITE" id="PS51318">
    <property type="entry name" value="TAT"/>
    <property type="match status" value="1"/>
</dbReference>
<dbReference type="PROSITE" id="PS00079">
    <property type="entry name" value="MULTICOPPER_OXIDASE1"/>
    <property type="match status" value="2"/>
</dbReference>
<gene>
    <name evidence="7" type="ORF">ASAP_1757</name>
</gene>
<dbReference type="GO" id="GO:0042597">
    <property type="term" value="C:periplasmic space"/>
    <property type="evidence" value="ECO:0007669"/>
    <property type="project" value="InterPro"/>
</dbReference>
<feature type="domain" description="Plastocyanin-like" evidence="5">
    <location>
        <begin position="492"/>
        <end position="609"/>
    </location>
</feature>
<dbReference type="PANTHER" id="PTHR11709:SF394">
    <property type="entry name" value="FI03373P-RELATED"/>
    <property type="match status" value="1"/>
</dbReference>
<feature type="domain" description="Plastocyanin-like" evidence="4">
    <location>
        <begin position="183"/>
        <end position="357"/>
    </location>
</feature>
<keyword evidence="2" id="KW-0560">Oxidoreductase</keyword>